<evidence type="ECO:0000313" key="2">
    <source>
        <dbReference type="Proteomes" id="UP000316921"/>
    </source>
</evidence>
<dbReference type="Gene3D" id="3.30.530.20">
    <property type="match status" value="1"/>
</dbReference>
<dbReference type="InterPro" id="IPR023393">
    <property type="entry name" value="START-like_dom_sf"/>
</dbReference>
<dbReference type="EMBL" id="CP036287">
    <property type="protein sequence ID" value="QDU69164.1"/>
    <property type="molecule type" value="Genomic_DNA"/>
</dbReference>
<dbReference type="SUPFAM" id="SSF55961">
    <property type="entry name" value="Bet v1-like"/>
    <property type="match status" value="1"/>
</dbReference>
<dbReference type="AlphaFoldDB" id="A0A518BQB0"/>
<proteinExistence type="predicted"/>
<accession>A0A518BQB0</accession>
<dbReference type="Proteomes" id="UP000316921">
    <property type="component" value="Chromosome"/>
</dbReference>
<sequence>MFWKLPFGLVLLVLLLVGGSYLLPDDYHVERTAVVPAAPVALSATTSDLHSWPEWTAWSTAADPEGAWEFEGAPRTVGHRMVWEGEVHGQGEPEFTSLTAVATARDGMAVDHGAYHSTGGFDLVAVEDGTEVAWSCGGESGMNPVGRWMTQFLDAMVGPDFVAGLEAPTAMWASAAGPAAGPAASTERG</sequence>
<dbReference type="KEGG" id="pbap:Pla133_42810"/>
<reference evidence="1 2" key="1">
    <citation type="submission" date="2019-02" db="EMBL/GenBank/DDBJ databases">
        <title>Deep-cultivation of Planctomycetes and their phenomic and genomic characterization uncovers novel biology.</title>
        <authorList>
            <person name="Wiegand S."/>
            <person name="Jogler M."/>
            <person name="Boedeker C."/>
            <person name="Pinto D."/>
            <person name="Vollmers J."/>
            <person name="Rivas-Marin E."/>
            <person name="Kohn T."/>
            <person name="Peeters S.H."/>
            <person name="Heuer A."/>
            <person name="Rast P."/>
            <person name="Oberbeckmann S."/>
            <person name="Bunk B."/>
            <person name="Jeske O."/>
            <person name="Meyerdierks A."/>
            <person name="Storesund J.E."/>
            <person name="Kallscheuer N."/>
            <person name="Luecker S."/>
            <person name="Lage O.M."/>
            <person name="Pohl T."/>
            <person name="Merkel B.J."/>
            <person name="Hornburger P."/>
            <person name="Mueller R.-W."/>
            <person name="Bruemmer F."/>
            <person name="Labrenz M."/>
            <person name="Spormann A.M."/>
            <person name="Op den Camp H."/>
            <person name="Overmann J."/>
            <person name="Amann R."/>
            <person name="Jetten M.S.M."/>
            <person name="Mascher T."/>
            <person name="Medema M.H."/>
            <person name="Devos D.P."/>
            <person name="Kaster A.-K."/>
            <person name="Ovreas L."/>
            <person name="Rohde M."/>
            <person name="Galperin M.Y."/>
            <person name="Jogler C."/>
        </authorList>
    </citation>
    <scope>NUCLEOTIDE SEQUENCE [LARGE SCALE GENOMIC DNA]</scope>
    <source>
        <strain evidence="1 2">Pla133</strain>
    </source>
</reference>
<organism evidence="1 2">
    <name type="scientific">Engelhardtia mirabilis</name>
    <dbReference type="NCBI Taxonomy" id="2528011"/>
    <lineage>
        <taxon>Bacteria</taxon>
        <taxon>Pseudomonadati</taxon>
        <taxon>Planctomycetota</taxon>
        <taxon>Planctomycetia</taxon>
        <taxon>Planctomycetia incertae sedis</taxon>
        <taxon>Engelhardtia</taxon>
    </lineage>
</organism>
<keyword evidence="2" id="KW-1185">Reference proteome</keyword>
<gene>
    <name evidence="1" type="ORF">Pla133_42810</name>
</gene>
<dbReference type="RefSeq" id="WP_419191789.1">
    <property type="nucleotide sequence ID" value="NZ_CP036287.1"/>
</dbReference>
<evidence type="ECO:0000313" key="1">
    <source>
        <dbReference type="EMBL" id="QDU69164.1"/>
    </source>
</evidence>
<name>A0A518BQB0_9BACT</name>
<protein>
    <submittedName>
        <fullName evidence="1">Polyketide cyclase / dehydrase and lipid transport</fullName>
    </submittedName>
</protein>